<organism evidence="1">
    <name type="scientific">marine sediment metagenome</name>
    <dbReference type="NCBI Taxonomy" id="412755"/>
    <lineage>
        <taxon>unclassified sequences</taxon>
        <taxon>metagenomes</taxon>
        <taxon>ecological metagenomes</taxon>
    </lineage>
</organism>
<accession>A0A0F9IYR0</accession>
<sequence>MAIKYATTLQLAQIIGIVKNIPSWGIGDEAPTNEAVGTGTGSKTQFFLDQINIIADSYTLYANAVAMTETTHYTLDKDTGEITITSAGLTTLSTDALTAKYKYFDIGMSDSYLTSVLERADKEVDNKLNSIFTDGTATNPTYPLETELQSSEGFFMDRIIVMKKPLKDIETSLDGDHTAAITTISLNAGTGGNYPSTGTIIINSETINYTGVLTDDLTGCTRGVLGTTAATHSDGDIVHSTILFRSNTTEGTAVIWTIQPWGISMNATPEGLIYKFKDVDPDPLTRQGVANRIKILYYYGYDTIPTDITRLSLIFAKRMLIQDNVGKAMIQGRNEFRPEMLNADEEEIQRISNSYIVLPMGNT</sequence>
<dbReference type="AlphaFoldDB" id="A0A0F9IYR0"/>
<protein>
    <submittedName>
        <fullName evidence="1">Uncharacterized protein</fullName>
    </submittedName>
</protein>
<gene>
    <name evidence="1" type="ORF">LCGC14_1596800</name>
</gene>
<name>A0A0F9IYR0_9ZZZZ</name>
<reference evidence="1" key="1">
    <citation type="journal article" date="2015" name="Nature">
        <title>Complex archaea that bridge the gap between prokaryotes and eukaryotes.</title>
        <authorList>
            <person name="Spang A."/>
            <person name="Saw J.H."/>
            <person name="Jorgensen S.L."/>
            <person name="Zaremba-Niedzwiedzka K."/>
            <person name="Martijn J."/>
            <person name="Lind A.E."/>
            <person name="van Eijk R."/>
            <person name="Schleper C."/>
            <person name="Guy L."/>
            <person name="Ettema T.J."/>
        </authorList>
    </citation>
    <scope>NUCLEOTIDE SEQUENCE</scope>
</reference>
<evidence type="ECO:0000313" key="1">
    <source>
        <dbReference type="EMBL" id="KKM25259.1"/>
    </source>
</evidence>
<dbReference type="EMBL" id="LAZR01012752">
    <property type="protein sequence ID" value="KKM25259.1"/>
    <property type="molecule type" value="Genomic_DNA"/>
</dbReference>
<proteinExistence type="predicted"/>
<comment type="caution">
    <text evidence="1">The sequence shown here is derived from an EMBL/GenBank/DDBJ whole genome shotgun (WGS) entry which is preliminary data.</text>
</comment>